<dbReference type="GO" id="GO:0032259">
    <property type="term" value="P:methylation"/>
    <property type="evidence" value="ECO:0007669"/>
    <property type="project" value="UniProtKB-KW"/>
</dbReference>
<dbReference type="GO" id="GO:0008168">
    <property type="term" value="F:methyltransferase activity"/>
    <property type="evidence" value="ECO:0007669"/>
    <property type="project" value="UniProtKB-KW"/>
</dbReference>
<sequence length="180" mass="20212">MKVEFLTKYVRAIFEPLLAVEFGKDTMDELFTRFARKVAQLIEFETLEYTHVKPTVIPIAFTGRSARVSLQAILELALNQFLLHGCSARGRAVKVLLTLFPGLNDASVAGETRARTGNLAQASLAEARPNHFRGRSPRRPANYFERANHSPRREGSRLSEIPRWFLFAVSSPRLGEGELA</sequence>
<feature type="region of interest" description="Disordered" evidence="1">
    <location>
        <begin position="125"/>
        <end position="154"/>
    </location>
</feature>
<dbReference type="InterPro" id="IPR042086">
    <property type="entry name" value="MeTrfase_capping"/>
</dbReference>
<reference evidence="2 3" key="1">
    <citation type="submission" date="2019-04" db="EMBL/GenBank/DDBJ databases">
        <title>An improved genome assembly and genetic linkage map for asparagus bean, Vigna unguiculata ssp. sesquipedialis.</title>
        <authorList>
            <person name="Xia Q."/>
            <person name="Zhang R."/>
            <person name="Dong Y."/>
        </authorList>
    </citation>
    <scope>NUCLEOTIDE SEQUENCE [LARGE SCALE GENOMIC DNA]</scope>
    <source>
        <tissue evidence="2">Leaf</tissue>
    </source>
</reference>
<dbReference type="EMBL" id="CP039352">
    <property type="protein sequence ID" value="QCE03234.1"/>
    <property type="molecule type" value="Genomic_DNA"/>
</dbReference>
<dbReference type="Proteomes" id="UP000501690">
    <property type="component" value="Linkage Group LG8"/>
</dbReference>
<evidence type="ECO:0000313" key="3">
    <source>
        <dbReference type="Proteomes" id="UP000501690"/>
    </source>
</evidence>
<dbReference type="InterPro" id="IPR029063">
    <property type="entry name" value="SAM-dependent_MTases_sf"/>
</dbReference>
<dbReference type="Gene3D" id="1.10.1200.270">
    <property type="entry name" value="Methyltransferase, alpha-helical capping domain"/>
    <property type="match status" value="1"/>
</dbReference>
<proteinExistence type="predicted"/>
<evidence type="ECO:0000256" key="1">
    <source>
        <dbReference type="SAM" id="MobiDB-lite"/>
    </source>
</evidence>
<organism evidence="2 3">
    <name type="scientific">Vigna unguiculata</name>
    <name type="common">Cowpea</name>
    <dbReference type="NCBI Taxonomy" id="3917"/>
    <lineage>
        <taxon>Eukaryota</taxon>
        <taxon>Viridiplantae</taxon>
        <taxon>Streptophyta</taxon>
        <taxon>Embryophyta</taxon>
        <taxon>Tracheophyta</taxon>
        <taxon>Spermatophyta</taxon>
        <taxon>Magnoliopsida</taxon>
        <taxon>eudicotyledons</taxon>
        <taxon>Gunneridae</taxon>
        <taxon>Pentapetalae</taxon>
        <taxon>rosids</taxon>
        <taxon>fabids</taxon>
        <taxon>Fabales</taxon>
        <taxon>Fabaceae</taxon>
        <taxon>Papilionoideae</taxon>
        <taxon>50 kb inversion clade</taxon>
        <taxon>NPAAA clade</taxon>
        <taxon>indigoferoid/millettioid clade</taxon>
        <taxon>Phaseoleae</taxon>
        <taxon>Vigna</taxon>
    </lineage>
</organism>
<accession>A0A4D6MR64</accession>
<dbReference type="SUPFAM" id="SSF53335">
    <property type="entry name" value="S-adenosyl-L-methionine-dependent methyltransferases"/>
    <property type="match status" value="1"/>
</dbReference>
<dbReference type="AlphaFoldDB" id="A0A4D6MR64"/>
<keyword evidence="2" id="KW-0808">Transferase</keyword>
<protein>
    <submittedName>
        <fullName evidence="2">S-adenosyl-L-methionine-dependent methyltransferase</fullName>
    </submittedName>
</protein>
<keyword evidence="2" id="KW-0489">Methyltransferase</keyword>
<evidence type="ECO:0000313" key="2">
    <source>
        <dbReference type="EMBL" id="QCE03234.1"/>
    </source>
</evidence>
<keyword evidence="3" id="KW-1185">Reference proteome</keyword>
<name>A0A4D6MR64_VIGUN</name>
<gene>
    <name evidence="2" type="ORF">DEO72_LG8g1258</name>
</gene>